<dbReference type="AlphaFoldDB" id="A0A0A2I674"/>
<sequence length="254" mass="29626">MSEPQWFNVGPLHVGSHGIIPLPIRTPKVHLLSSYFDDAHDLLSSKAKDAIELPVLTPDGPTDPFYKVVIPRRVHEELENIYMIKHDPVHEERRYTIWIGFDLDRFGPIKTPARFFQALDMALLSEKVIVQDTTALEGRHMPNRAVWMAMYGYFGNWYKPEERKWAILAAKRHIRLLKKLHERADLRLVDEKRNERTCAPSEANPEIVACWDFTPNCRRPAERYMIFPELFKEKYKMTAKGKESEKHTHGCAHA</sequence>
<dbReference type="EMBL" id="JQFZ01000027">
    <property type="protein sequence ID" value="KGO61937.1"/>
    <property type="molecule type" value="Genomic_DNA"/>
</dbReference>
<evidence type="ECO:0000313" key="2">
    <source>
        <dbReference type="Proteomes" id="UP000030143"/>
    </source>
</evidence>
<keyword evidence="2" id="KW-1185">Reference proteome</keyword>
<dbReference type="GeneID" id="27674128"/>
<dbReference type="Proteomes" id="UP000030143">
    <property type="component" value="Unassembled WGS sequence"/>
</dbReference>
<reference evidence="1 2" key="1">
    <citation type="journal article" date="2015" name="Mol. Plant Microbe Interact.">
        <title>Genome, transcriptome, and functional analyses of Penicillium expansum provide new insights into secondary metabolism and pathogenicity.</title>
        <authorList>
            <person name="Ballester A.R."/>
            <person name="Marcet-Houben M."/>
            <person name="Levin E."/>
            <person name="Sela N."/>
            <person name="Selma-Lazaro C."/>
            <person name="Carmona L."/>
            <person name="Wisniewski M."/>
            <person name="Droby S."/>
            <person name="Gonzalez-Candelas L."/>
            <person name="Gabaldon T."/>
        </authorList>
    </citation>
    <scope>NUCLEOTIDE SEQUENCE [LARGE SCALE GENOMIC DNA]</scope>
    <source>
        <strain evidence="1 2">MD-8</strain>
    </source>
</reference>
<comment type="caution">
    <text evidence="1">The sequence shown here is derived from an EMBL/GenBank/DDBJ whole genome shotgun (WGS) entry which is preliminary data.</text>
</comment>
<gene>
    <name evidence="1" type="ORF">PEX2_014330</name>
</gene>
<organism evidence="1 2">
    <name type="scientific">Penicillium expansum</name>
    <name type="common">Blue mold rot fungus</name>
    <dbReference type="NCBI Taxonomy" id="27334"/>
    <lineage>
        <taxon>Eukaryota</taxon>
        <taxon>Fungi</taxon>
        <taxon>Dikarya</taxon>
        <taxon>Ascomycota</taxon>
        <taxon>Pezizomycotina</taxon>
        <taxon>Eurotiomycetes</taxon>
        <taxon>Eurotiomycetidae</taxon>
        <taxon>Eurotiales</taxon>
        <taxon>Aspergillaceae</taxon>
        <taxon>Penicillium</taxon>
    </lineage>
</organism>
<accession>A0A0A2I674</accession>
<proteinExistence type="predicted"/>
<evidence type="ECO:0000313" key="1">
    <source>
        <dbReference type="EMBL" id="KGO61937.1"/>
    </source>
</evidence>
<protein>
    <submittedName>
        <fullName evidence="1">Uncharacterized protein</fullName>
    </submittedName>
</protein>
<dbReference type="HOGENOM" id="CLU_1103118_0_0_1"/>
<dbReference type="VEuPathDB" id="FungiDB:PEXP_015850"/>
<dbReference type="RefSeq" id="XP_016602603.1">
    <property type="nucleotide sequence ID" value="XM_016738709.1"/>
</dbReference>
<name>A0A0A2I674_PENEN</name>